<sequence length="185" mass="19899">MIAGSRGRTSSILLACLLAGVVLYFDCEGILTLFVQQSNYTGILRMSWDSYLDNLIAQSKDSGGTAHVDRCCIIGMDGGAKWTTDGHANAFKLEGTEGADIAKCFKTKDFGKFMASGVMAEATKYQFLREEEGKTVYAKKKEQGAITMQASKTAIVIGHCPEGGQQGNTNKAVGVIAEYLESLNM</sequence>
<dbReference type="EMBL" id="MU826831">
    <property type="protein sequence ID" value="KAJ7373445.1"/>
    <property type="molecule type" value="Genomic_DNA"/>
</dbReference>
<dbReference type="GO" id="GO:0003785">
    <property type="term" value="F:actin monomer binding"/>
    <property type="evidence" value="ECO:0007669"/>
    <property type="project" value="TreeGrafter"/>
</dbReference>
<dbReference type="GO" id="GO:0005938">
    <property type="term" value="C:cell cortex"/>
    <property type="evidence" value="ECO:0007669"/>
    <property type="project" value="TreeGrafter"/>
</dbReference>
<dbReference type="CDD" id="cd00148">
    <property type="entry name" value="PROF"/>
    <property type="match status" value="1"/>
</dbReference>
<dbReference type="SMART" id="SM00392">
    <property type="entry name" value="PROF"/>
    <property type="match status" value="1"/>
</dbReference>
<dbReference type="Proteomes" id="UP001163046">
    <property type="component" value="Unassembled WGS sequence"/>
</dbReference>
<dbReference type="InterPro" id="IPR005455">
    <property type="entry name" value="PFN_euk"/>
</dbReference>
<reference evidence="3" key="1">
    <citation type="submission" date="2023-01" db="EMBL/GenBank/DDBJ databases">
        <title>Genome assembly of the deep-sea coral Lophelia pertusa.</title>
        <authorList>
            <person name="Herrera S."/>
            <person name="Cordes E."/>
        </authorList>
    </citation>
    <scope>NUCLEOTIDE SEQUENCE</scope>
    <source>
        <strain evidence="3">USNM1676648</strain>
        <tissue evidence="3">Polyp</tissue>
    </source>
</reference>
<evidence type="ECO:0000313" key="3">
    <source>
        <dbReference type="EMBL" id="KAJ7373445.1"/>
    </source>
</evidence>
<dbReference type="PANTHER" id="PTHR11604">
    <property type="entry name" value="PROFILIN"/>
    <property type="match status" value="1"/>
</dbReference>
<dbReference type="PRINTS" id="PR00392">
    <property type="entry name" value="PROFILIN"/>
</dbReference>
<keyword evidence="4" id="KW-1185">Reference proteome</keyword>
<dbReference type="AlphaFoldDB" id="A0A9W9Z1S7"/>
<dbReference type="InterPro" id="IPR048278">
    <property type="entry name" value="PFN"/>
</dbReference>
<organism evidence="3 4">
    <name type="scientific">Desmophyllum pertusum</name>
    <dbReference type="NCBI Taxonomy" id="174260"/>
    <lineage>
        <taxon>Eukaryota</taxon>
        <taxon>Metazoa</taxon>
        <taxon>Cnidaria</taxon>
        <taxon>Anthozoa</taxon>
        <taxon>Hexacorallia</taxon>
        <taxon>Scleractinia</taxon>
        <taxon>Caryophylliina</taxon>
        <taxon>Caryophylliidae</taxon>
        <taxon>Desmophyllum</taxon>
    </lineage>
</organism>
<dbReference type="InterPro" id="IPR036140">
    <property type="entry name" value="PFN_sf"/>
</dbReference>
<dbReference type="SUPFAM" id="SSF55770">
    <property type="entry name" value="Profilin (actin-binding protein)"/>
    <property type="match status" value="1"/>
</dbReference>
<proteinExistence type="inferred from homology"/>
<evidence type="ECO:0000313" key="4">
    <source>
        <dbReference type="Proteomes" id="UP001163046"/>
    </source>
</evidence>
<dbReference type="PANTHER" id="PTHR11604:SF10">
    <property type="entry name" value="PROFILIN"/>
    <property type="match status" value="1"/>
</dbReference>
<evidence type="ECO:0000256" key="2">
    <source>
        <dbReference type="RuleBase" id="RU003909"/>
    </source>
</evidence>
<name>A0A9W9Z1S7_9CNID</name>
<comment type="similarity">
    <text evidence="1 2">Belongs to the profilin family.</text>
</comment>
<keyword evidence="2" id="KW-0009">Actin-binding</keyword>
<gene>
    <name evidence="3" type="ORF">OS493_013040</name>
</gene>
<evidence type="ECO:0000256" key="1">
    <source>
        <dbReference type="ARBA" id="ARBA00010058"/>
    </source>
</evidence>
<dbReference type="OrthoDB" id="421374at2759"/>
<protein>
    <recommendedName>
        <fullName evidence="2">Profilin</fullName>
    </recommendedName>
</protein>
<dbReference type="Gene3D" id="3.30.450.30">
    <property type="entry name" value="Dynein light chain 2a, cytoplasmic"/>
    <property type="match status" value="1"/>
</dbReference>
<accession>A0A9W9Z1S7</accession>
<comment type="caution">
    <text evidence="3">The sequence shown here is derived from an EMBL/GenBank/DDBJ whole genome shotgun (WGS) entry which is preliminary data.</text>
</comment>
<dbReference type="Pfam" id="PF00235">
    <property type="entry name" value="Profilin"/>
    <property type="match status" value="1"/>
</dbReference>